<comment type="caution">
    <text evidence="1">The sequence shown here is derived from an EMBL/GenBank/DDBJ whole genome shotgun (WGS) entry which is preliminary data.</text>
</comment>
<keyword evidence="2" id="KW-1185">Reference proteome</keyword>
<dbReference type="Proteomes" id="UP001586593">
    <property type="component" value="Unassembled WGS sequence"/>
</dbReference>
<protein>
    <submittedName>
        <fullName evidence="1">Uncharacterized protein</fullName>
    </submittedName>
</protein>
<sequence length="109" mass="12425">MAAYASRKAKNYIQIRTPGYIVVHGCPSRYCTRIFLLYTYPNCTASKMGSEKNGESVSGSCKTLKLLNEHGLHFSVKYGVRSLRFWDIKETRRVSEAWYSKSNFTQGLA</sequence>
<evidence type="ECO:0000313" key="1">
    <source>
        <dbReference type="EMBL" id="KAL1877095.1"/>
    </source>
</evidence>
<dbReference type="EMBL" id="JAZHXJ010000069">
    <property type="protein sequence ID" value="KAL1877095.1"/>
    <property type="molecule type" value="Genomic_DNA"/>
</dbReference>
<organism evidence="1 2">
    <name type="scientific">Phialemonium thermophilum</name>
    <dbReference type="NCBI Taxonomy" id="223376"/>
    <lineage>
        <taxon>Eukaryota</taxon>
        <taxon>Fungi</taxon>
        <taxon>Dikarya</taxon>
        <taxon>Ascomycota</taxon>
        <taxon>Pezizomycotina</taxon>
        <taxon>Sordariomycetes</taxon>
        <taxon>Sordariomycetidae</taxon>
        <taxon>Cephalothecales</taxon>
        <taxon>Cephalothecaceae</taxon>
        <taxon>Phialemonium</taxon>
    </lineage>
</organism>
<evidence type="ECO:0000313" key="2">
    <source>
        <dbReference type="Proteomes" id="UP001586593"/>
    </source>
</evidence>
<reference evidence="1 2" key="1">
    <citation type="journal article" date="2024" name="Commun. Biol.">
        <title>Comparative genomic analysis of thermophilic fungi reveals convergent evolutionary adaptations and gene losses.</title>
        <authorList>
            <person name="Steindorff A.S."/>
            <person name="Aguilar-Pontes M.V."/>
            <person name="Robinson A.J."/>
            <person name="Andreopoulos B."/>
            <person name="LaButti K."/>
            <person name="Kuo A."/>
            <person name="Mondo S."/>
            <person name="Riley R."/>
            <person name="Otillar R."/>
            <person name="Haridas S."/>
            <person name="Lipzen A."/>
            <person name="Grimwood J."/>
            <person name="Schmutz J."/>
            <person name="Clum A."/>
            <person name="Reid I.D."/>
            <person name="Moisan M.C."/>
            <person name="Butler G."/>
            <person name="Nguyen T.T.M."/>
            <person name="Dewar K."/>
            <person name="Conant G."/>
            <person name="Drula E."/>
            <person name="Henrissat B."/>
            <person name="Hansel C."/>
            <person name="Singer S."/>
            <person name="Hutchinson M.I."/>
            <person name="de Vries R.P."/>
            <person name="Natvig D.O."/>
            <person name="Powell A.J."/>
            <person name="Tsang A."/>
            <person name="Grigoriev I.V."/>
        </authorList>
    </citation>
    <scope>NUCLEOTIDE SEQUENCE [LARGE SCALE GENOMIC DNA]</scope>
    <source>
        <strain evidence="1 2">ATCC 24622</strain>
    </source>
</reference>
<proteinExistence type="predicted"/>
<gene>
    <name evidence="1" type="ORF">VTK73DRAFT_8903</name>
</gene>
<accession>A0ABR3XMZ0</accession>
<name>A0ABR3XMZ0_9PEZI</name>